<dbReference type="EMBL" id="QXFZ01002051">
    <property type="protein sequence ID" value="KAE9081391.1"/>
    <property type="molecule type" value="Genomic_DNA"/>
</dbReference>
<dbReference type="Proteomes" id="UP000440367">
    <property type="component" value="Unassembled WGS sequence"/>
</dbReference>
<dbReference type="Proteomes" id="UP000441208">
    <property type="component" value="Unassembled WGS sequence"/>
</dbReference>
<dbReference type="Proteomes" id="UP000460718">
    <property type="component" value="Unassembled WGS sequence"/>
</dbReference>
<dbReference type="Proteomes" id="UP000440732">
    <property type="component" value="Unassembled WGS sequence"/>
</dbReference>
<feature type="chain" id="PRO_5036165883" evidence="1">
    <location>
        <begin position="24"/>
        <end position="256"/>
    </location>
</feature>
<dbReference type="Proteomes" id="UP000433483">
    <property type="component" value="Unassembled WGS sequence"/>
</dbReference>
<dbReference type="EMBL" id="QXGE01002275">
    <property type="protein sequence ID" value="KAE9283290.1"/>
    <property type="molecule type" value="Genomic_DNA"/>
</dbReference>
<evidence type="ECO:0000313" key="14">
    <source>
        <dbReference type="Proteomes" id="UP000441208"/>
    </source>
</evidence>
<name>A0A6A3RQK3_9STRA</name>
<evidence type="ECO:0000313" key="4">
    <source>
        <dbReference type="EMBL" id="KAE9081391.1"/>
    </source>
</evidence>
<comment type="caution">
    <text evidence="5">The sequence shown here is derived from an EMBL/GenBank/DDBJ whole genome shotgun (WGS) entry which is preliminary data.</text>
</comment>
<dbReference type="EMBL" id="QXGA01002231">
    <property type="protein sequence ID" value="KAE9101484.1"/>
    <property type="molecule type" value="Genomic_DNA"/>
</dbReference>
<sequence>MYWRWARPGHLTVTALVFKMTAAVRRQLGHLMNLLLINYPQLLTPGGHSGAVRYATADNTSVQAASRVTADCIFLRADAPDSTPTTALRIDSHQELVTQMQQAVGPTTVLKTVHPHPRLARMSCFWMGQRRWTRPRRHYKAELRKQKHRKGLLPASNVSKNGGCLAYQLRLDSARSRGKGYAGLWGSIRGGSNSSCGSSTTQFRFTTQLLVGWNARTRSAHARGARTCITSFGNVPRRGTCATFLSRGGERQVSDR</sequence>
<evidence type="ECO:0000313" key="6">
    <source>
        <dbReference type="EMBL" id="KAE9181868.1"/>
    </source>
</evidence>
<keyword evidence="1" id="KW-0732">Signal</keyword>
<evidence type="ECO:0000313" key="11">
    <source>
        <dbReference type="Proteomes" id="UP000437068"/>
    </source>
</evidence>
<evidence type="ECO:0000313" key="15">
    <source>
        <dbReference type="Proteomes" id="UP000460718"/>
    </source>
</evidence>
<dbReference type="Proteomes" id="UP000437068">
    <property type="component" value="Unassembled WGS sequence"/>
</dbReference>
<dbReference type="Proteomes" id="UP000429523">
    <property type="component" value="Unassembled WGS sequence"/>
</dbReference>
<reference evidence="9 10" key="1">
    <citation type="submission" date="2018-08" db="EMBL/GenBank/DDBJ databases">
        <title>Genomic investigation of the strawberry pathogen Phytophthora fragariae indicates pathogenicity is determined by transcriptional variation in three key races.</title>
        <authorList>
            <person name="Adams T.M."/>
            <person name="Armitage A.D."/>
            <person name="Sobczyk M.K."/>
            <person name="Bates H.J."/>
            <person name="Dunwell J.M."/>
            <person name="Nellist C.F."/>
            <person name="Harrison R.J."/>
        </authorList>
    </citation>
    <scope>NUCLEOTIDE SEQUENCE [LARGE SCALE GENOMIC DNA]</scope>
    <source>
        <strain evidence="8 11">A4</strain>
        <strain evidence="7 12">BC-1</strain>
        <strain evidence="6 10">NOV-27</strain>
        <strain evidence="5 13">NOV-5</strain>
        <strain evidence="4 14">NOV-71</strain>
        <strain evidence="2 9">NOV-9</strain>
        <strain evidence="3 15">SCRP245</strain>
    </source>
</reference>
<dbReference type="EMBL" id="QXGF01000255">
    <property type="protein sequence ID" value="KAE8943359.1"/>
    <property type="molecule type" value="Genomic_DNA"/>
</dbReference>
<evidence type="ECO:0000256" key="1">
    <source>
        <dbReference type="SAM" id="SignalP"/>
    </source>
</evidence>
<proteinExistence type="predicted"/>
<gene>
    <name evidence="8" type="ORF">PF001_g22921</name>
    <name evidence="7" type="ORF">PF002_g23883</name>
    <name evidence="6" type="ORF">PF005_g22715</name>
    <name evidence="5" type="ORF">PF006_g22659</name>
    <name evidence="4" type="ORF">PF007_g22677</name>
    <name evidence="2" type="ORF">PF009_g6916</name>
    <name evidence="3" type="ORF">PF011_g21401</name>
</gene>
<feature type="signal peptide" evidence="1">
    <location>
        <begin position="1"/>
        <end position="23"/>
    </location>
</feature>
<evidence type="ECO:0000313" key="2">
    <source>
        <dbReference type="EMBL" id="KAE8943359.1"/>
    </source>
</evidence>
<dbReference type="AlphaFoldDB" id="A0A6A3RQK3"/>
<evidence type="ECO:0000313" key="8">
    <source>
        <dbReference type="EMBL" id="KAE9283290.1"/>
    </source>
</evidence>
<organism evidence="5 13">
    <name type="scientific">Phytophthora fragariae</name>
    <dbReference type="NCBI Taxonomy" id="53985"/>
    <lineage>
        <taxon>Eukaryota</taxon>
        <taxon>Sar</taxon>
        <taxon>Stramenopiles</taxon>
        <taxon>Oomycota</taxon>
        <taxon>Peronosporomycetes</taxon>
        <taxon>Peronosporales</taxon>
        <taxon>Peronosporaceae</taxon>
        <taxon>Phytophthora</taxon>
    </lineage>
</organism>
<evidence type="ECO:0000313" key="9">
    <source>
        <dbReference type="Proteomes" id="UP000429523"/>
    </source>
</evidence>
<keyword evidence="10" id="KW-1185">Reference proteome</keyword>
<evidence type="ECO:0000313" key="5">
    <source>
        <dbReference type="EMBL" id="KAE9101484.1"/>
    </source>
</evidence>
<dbReference type="EMBL" id="QXGD01002109">
    <property type="protein sequence ID" value="KAE9193521.1"/>
    <property type="molecule type" value="Genomic_DNA"/>
</dbReference>
<dbReference type="EMBL" id="QXGB01002074">
    <property type="protein sequence ID" value="KAE9181868.1"/>
    <property type="molecule type" value="Genomic_DNA"/>
</dbReference>
<evidence type="ECO:0000313" key="3">
    <source>
        <dbReference type="EMBL" id="KAE8982944.1"/>
    </source>
</evidence>
<evidence type="ECO:0000313" key="10">
    <source>
        <dbReference type="Proteomes" id="UP000433483"/>
    </source>
</evidence>
<evidence type="ECO:0000313" key="13">
    <source>
        <dbReference type="Proteomes" id="UP000440732"/>
    </source>
</evidence>
<evidence type="ECO:0000313" key="7">
    <source>
        <dbReference type="EMBL" id="KAE9193521.1"/>
    </source>
</evidence>
<protein>
    <submittedName>
        <fullName evidence="5">Uncharacterized protein</fullName>
    </submittedName>
</protein>
<dbReference type="EMBL" id="QXFW01002026">
    <property type="protein sequence ID" value="KAE8982944.1"/>
    <property type="molecule type" value="Genomic_DNA"/>
</dbReference>
<accession>A0A6A3RQK3</accession>
<evidence type="ECO:0000313" key="12">
    <source>
        <dbReference type="Proteomes" id="UP000440367"/>
    </source>
</evidence>